<keyword evidence="2" id="KW-1185">Reference proteome</keyword>
<comment type="caution">
    <text evidence="1">The sequence shown here is derived from an EMBL/GenBank/DDBJ whole genome shotgun (WGS) entry which is preliminary data.</text>
</comment>
<dbReference type="InterPro" id="IPR050484">
    <property type="entry name" value="Transf_Hexapept/Carb_Anhydrase"/>
</dbReference>
<dbReference type="PANTHER" id="PTHR13061">
    <property type="entry name" value="DYNACTIN SUBUNIT P25"/>
    <property type="match status" value="1"/>
</dbReference>
<dbReference type="EMBL" id="PVLQ01000101">
    <property type="protein sequence ID" value="PRD64062.1"/>
    <property type="molecule type" value="Genomic_DNA"/>
</dbReference>
<organism evidence="1 2">
    <name type="scientific">Malikia granosa</name>
    <dbReference type="NCBI Taxonomy" id="263067"/>
    <lineage>
        <taxon>Bacteria</taxon>
        <taxon>Pseudomonadati</taxon>
        <taxon>Pseudomonadota</taxon>
        <taxon>Betaproteobacteria</taxon>
        <taxon>Burkholderiales</taxon>
        <taxon>Comamonadaceae</taxon>
        <taxon>Malikia</taxon>
    </lineage>
</organism>
<dbReference type="SUPFAM" id="SSF51161">
    <property type="entry name" value="Trimeric LpxA-like enzymes"/>
    <property type="match status" value="1"/>
</dbReference>
<dbReference type="RefSeq" id="WP_105749621.1">
    <property type="nucleotide sequence ID" value="NZ_PVLQ01000101.1"/>
</dbReference>
<name>A0A2S9K0V5_9BURK</name>
<dbReference type="Pfam" id="PF00132">
    <property type="entry name" value="Hexapep"/>
    <property type="match status" value="1"/>
</dbReference>
<proteinExistence type="predicted"/>
<sequence>MSIYQLDDLVPEVDPSAFVADSAQVIGDVQLGADSSVWFGCVIRGDSDRIRVGAGSNVQDASVLHADQGFPLTIGERVTVGHQVMLHGCTIGDETLIGIGAVVLNGARIGRNCLVGAGSLVTEGKEFPDGSMILGSPAKVVRQLSPEQIEGLRRSAQHYIANARRYQAGLVKLA</sequence>
<accession>A0A2S9K0V5</accession>
<dbReference type="Proteomes" id="UP000238589">
    <property type="component" value="Unassembled WGS sequence"/>
</dbReference>
<protein>
    <submittedName>
        <fullName evidence="1">Gamma carbonic anhydrase family protein</fullName>
    </submittedName>
</protein>
<dbReference type="CDD" id="cd04645">
    <property type="entry name" value="LbH_gamma_CA_like"/>
    <property type="match status" value="1"/>
</dbReference>
<dbReference type="Gene3D" id="2.160.10.10">
    <property type="entry name" value="Hexapeptide repeat proteins"/>
    <property type="match status" value="1"/>
</dbReference>
<dbReference type="InterPro" id="IPR047324">
    <property type="entry name" value="LbH_gamma_CA-like"/>
</dbReference>
<evidence type="ECO:0000313" key="1">
    <source>
        <dbReference type="EMBL" id="PRD64062.1"/>
    </source>
</evidence>
<dbReference type="PANTHER" id="PTHR13061:SF29">
    <property type="entry name" value="GAMMA CARBONIC ANHYDRASE-LIKE 1, MITOCHONDRIAL-RELATED"/>
    <property type="match status" value="1"/>
</dbReference>
<gene>
    <name evidence="1" type="ORF">C6P64_16425</name>
</gene>
<dbReference type="OrthoDB" id="9803036at2"/>
<dbReference type="InterPro" id="IPR001451">
    <property type="entry name" value="Hexapep"/>
</dbReference>
<reference evidence="1 2" key="1">
    <citation type="submission" date="2018-03" db="EMBL/GenBank/DDBJ databases">
        <title>Comparative genomics illustrates the genes involved in a hyperalkaliphilic mechanisms of Serpentinomonas isolated from highly-alkaline calcium-rich serpentinized springs.</title>
        <authorList>
            <person name="Suzuki S."/>
            <person name="Ishii S."/>
            <person name="Walworth N."/>
            <person name="Bird L."/>
            <person name="Kuenen J.G."/>
            <person name="Nealson K.H."/>
        </authorList>
    </citation>
    <scope>NUCLEOTIDE SEQUENCE [LARGE SCALE GENOMIC DNA]</scope>
    <source>
        <strain evidence="1 2">P1</strain>
    </source>
</reference>
<dbReference type="AlphaFoldDB" id="A0A2S9K0V5"/>
<evidence type="ECO:0000313" key="2">
    <source>
        <dbReference type="Proteomes" id="UP000238589"/>
    </source>
</evidence>
<dbReference type="InterPro" id="IPR011004">
    <property type="entry name" value="Trimer_LpxA-like_sf"/>
</dbReference>